<evidence type="ECO:0000256" key="3">
    <source>
        <dbReference type="ARBA" id="ARBA00012590"/>
    </source>
</evidence>
<dbReference type="RefSeq" id="WP_146867288.1">
    <property type="nucleotide sequence ID" value="NZ_BKAU01000007.1"/>
</dbReference>
<keyword evidence="13" id="KW-1185">Reference proteome</keyword>
<evidence type="ECO:0000259" key="11">
    <source>
        <dbReference type="SMART" id="SM00633"/>
    </source>
</evidence>
<dbReference type="InterPro" id="IPR001000">
    <property type="entry name" value="GH10_dom"/>
</dbReference>
<dbReference type="InterPro" id="IPR017853">
    <property type="entry name" value="GH"/>
</dbReference>
<dbReference type="GO" id="GO:0031176">
    <property type="term" value="F:endo-1,4-beta-xylanase activity"/>
    <property type="evidence" value="ECO:0007669"/>
    <property type="project" value="UniProtKB-EC"/>
</dbReference>
<comment type="caution">
    <text evidence="12">The sequence shown here is derived from an EMBL/GenBank/DDBJ whole genome shotgun (WGS) entry which is preliminary data.</text>
</comment>
<proteinExistence type="inferred from homology"/>
<evidence type="ECO:0000256" key="8">
    <source>
        <dbReference type="ARBA" id="ARBA00023277"/>
    </source>
</evidence>
<keyword evidence="10" id="KW-0624">Polysaccharide degradation</keyword>
<dbReference type="InterPro" id="IPR008979">
    <property type="entry name" value="Galactose-bd-like_sf"/>
</dbReference>
<dbReference type="OrthoDB" id="1032269at2"/>
<name>A0A512RSL7_9BACT</name>
<evidence type="ECO:0000256" key="4">
    <source>
        <dbReference type="ARBA" id="ARBA00022651"/>
    </source>
</evidence>
<keyword evidence="5" id="KW-0732">Signal</keyword>
<dbReference type="InterPro" id="IPR044846">
    <property type="entry name" value="GH10"/>
</dbReference>
<evidence type="ECO:0000256" key="1">
    <source>
        <dbReference type="ARBA" id="ARBA00000681"/>
    </source>
</evidence>
<evidence type="ECO:0000256" key="7">
    <source>
        <dbReference type="ARBA" id="ARBA00022801"/>
    </source>
</evidence>
<accession>A0A512RSL7</accession>
<dbReference type="Gene3D" id="3.20.20.80">
    <property type="entry name" value="Glycosidases"/>
    <property type="match status" value="2"/>
</dbReference>
<dbReference type="PROSITE" id="PS51257">
    <property type="entry name" value="PROKAR_LIPOPROTEIN"/>
    <property type="match status" value="1"/>
</dbReference>
<evidence type="ECO:0000313" key="13">
    <source>
        <dbReference type="Proteomes" id="UP000321436"/>
    </source>
</evidence>
<dbReference type="SMART" id="SM00633">
    <property type="entry name" value="Glyco_10"/>
    <property type="match status" value="1"/>
</dbReference>
<dbReference type="Gene3D" id="2.60.120.260">
    <property type="entry name" value="Galactose-binding domain-like"/>
    <property type="match status" value="2"/>
</dbReference>
<dbReference type="Pfam" id="PF00331">
    <property type="entry name" value="Glyco_hydro_10"/>
    <property type="match status" value="2"/>
</dbReference>
<evidence type="ECO:0000313" key="12">
    <source>
        <dbReference type="EMBL" id="GEP98674.1"/>
    </source>
</evidence>
<gene>
    <name evidence="12" type="ORF">CCY01nite_49340</name>
</gene>
<keyword evidence="7" id="KW-0378">Hydrolase</keyword>
<evidence type="ECO:0000256" key="6">
    <source>
        <dbReference type="ARBA" id="ARBA00022737"/>
    </source>
</evidence>
<feature type="domain" description="GH10" evidence="11">
    <location>
        <begin position="460"/>
        <end position="714"/>
    </location>
</feature>
<dbReference type="AlphaFoldDB" id="A0A512RSL7"/>
<dbReference type="Proteomes" id="UP000321436">
    <property type="component" value="Unassembled WGS sequence"/>
</dbReference>
<dbReference type="Pfam" id="PF02018">
    <property type="entry name" value="CBM_4_9"/>
    <property type="match status" value="1"/>
</dbReference>
<dbReference type="EMBL" id="BKAU01000007">
    <property type="protein sequence ID" value="GEP98674.1"/>
    <property type="molecule type" value="Genomic_DNA"/>
</dbReference>
<keyword evidence="9" id="KW-0326">Glycosidase</keyword>
<reference evidence="12 13" key="1">
    <citation type="submission" date="2019-07" db="EMBL/GenBank/DDBJ databases">
        <title>Whole genome shotgun sequence of Chitinophaga cymbidii NBRC 109752.</title>
        <authorList>
            <person name="Hosoyama A."/>
            <person name="Uohara A."/>
            <person name="Ohji S."/>
            <person name="Ichikawa N."/>
        </authorList>
    </citation>
    <scope>NUCLEOTIDE SEQUENCE [LARGE SCALE GENOMIC DNA]</scope>
    <source>
        <strain evidence="12 13">NBRC 109752</strain>
    </source>
</reference>
<dbReference type="EC" id="3.2.1.8" evidence="3"/>
<dbReference type="SUPFAM" id="SSF51445">
    <property type="entry name" value="(Trans)glycosidases"/>
    <property type="match status" value="1"/>
</dbReference>
<evidence type="ECO:0000256" key="9">
    <source>
        <dbReference type="ARBA" id="ARBA00023295"/>
    </source>
</evidence>
<sequence>MNKRYTTAAGLATLIMMAACNKYKSLDFKPDKPESVALQEEIDAYPALKTYINRSAHPGFKWGMAMGLQEYVGKGVKYRLANRNFDEIALGYEMKHGAVVQADGSLDLGNVEELLSAASQAGMTVYGHTLVWHANQNAAYLKGLIAPMVVTSPAYANELNTAGLQDHTFTGWNLSRPGAGISIAEGEGMGAGNRAVKLTASAGSSAAADLQLISPYITVDNTHKYEVVVYIKSDVPGEGRIAFDGLNNNTPETDWTTSGTPAATFTTGISWKEIRFPVTDFAGGSFRLHFDLGYKPGVTYYIDINNLYVYDTQGTPAIKNLVTDGNFESGSGWGGWGNSSTRGITADGMGLGNNGKAFYVTNPSKTANYWDVQTSYPFAEVLTNGETYNLSFWVKGSAEGVIRPELQSANYSSNGFGQVPVTTEWKLVDISTTATAADRSRLIFSYGEFAGTVYIDDVVLKSNSATGGGTTIVEKTAAEKTMIITEALNKWMSGMLGVSKTQVKAWDVVNEPMDDGNPFELKTGVGKPDMAADEFYWQDYLDGKEYGVTAFKMARQYGNADDIHFINDYNLEYNLDKCRGLIAYVNYIESKGAKVDGIGTQMHISITSDKEKIAEMFRLLAATGKLVKISELDIGVGVKTTEATAEHYQAQADMYKYVIDKYFELIPAQQRYGITLWSPMDSPASSSWRAGEPIGIWTEAYVRKLAYAAVAQALEANTK</sequence>
<dbReference type="PANTHER" id="PTHR31490:SF88">
    <property type="entry name" value="BETA-XYLANASE"/>
    <property type="match status" value="1"/>
</dbReference>
<keyword evidence="8" id="KW-0119">Carbohydrate metabolism</keyword>
<dbReference type="SUPFAM" id="SSF49785">
    <property type="entry name" value="Galactose-binding domain-like"/>
    <property type="match status" value="2"/>
</dbReference>
<evidence type="ECO:0000256" key="2">
    <source>
        <dbReference type="ARBA" id="ARBA00007495"/>
    </source>
</evidence>
<keyword evidence="6" id="KW-0677">Repeat</keyword>
<comment type="similarity">
    <text evidence="2">Belongs to the glycosyl hydrolase 10 (cellulase F) family.</text>
</comment>
<protein>
    <recommendedName>
        <fullName evidence="3">endo-1,4-beta-xylanase</fullName>
        <ecNumber evidence="3">3.2.1.8</ecNumber>
    </recommendedName>
</protein>
<organism evidence="12 13">
    <name type="scientific">Chitinophaga cymbidii</name>
    <dbReference type="NCBI Taxonomy" id="1096750"/>
    <lineage>
        <taxon>Bacteria</taxon>
        <taxon>Pseudomonadati</taxon>
        <taxon>Bacteroidota</taxon>
        <taxon>Chitinophagia</taxon>
        <taxon>Chitinophagales</taxon>
        <taxon>Chitinophagaceae</taxon>
        <taxon>Chitinophaga</taxon>
    </lineage>
</organism>
<evidence type="ECO:0000256" key="10">
    <source>
        <dbReference type="ARBA" id="ARBA00023326"/>
    </source>
</evidence>
<keyword evidence="4" id="KW-0858">Xylan degradation</keyword>
<dbReference type="InterPro" id="IPR003305">
    <property type="entry name" value="CenC_carb-bd"/>
</dbReference>
<dbReference type="PANTHER" id="PTHR31490">
    <property type="entry name" value="GLYCOSYL HYDROLASE"/>
    <property type="match status" value="1"/>
</dbReference>
<evidence type="ECO:0000256" key="5">
    <source>
        <dbReference type="ARBA" id="ARBA00022729"/>
    </source>
</evidence>
<comment type="catalytic activity">
    <reaction evidence="1">
        <text>Endohydrolysis of (1-&gt;4)-beta-D-xylosidic linkages in xylans.</text>
        <dbReference type="EC" id="3.2.1.8"/>
    </reaction>
</comment>
<dbReference type="GO" id="GO:0045493">
    <property type="term" value="P:xylan catabolic process"/>
    <property type="evidence" value="ECO:0007669"/>
    <property type="project" value="UniProtKB-KW"/>
</dbReference>